<evidence type="ECO:0000313" key="5">
    <source>
        <dbReference type="EMBL" id="KKW91578.1"/>
    </source>
</evidence>
<dbReference type="InterPro" id="IPR036390">
    <property type="entry name" value="WH_DNA-bd_sf"/>
</dbReference>
<dbReference type="PRINTS" id="PR00035">
    <property type="entry name" value="HTHGNTR"/>
</dbReference>
<evidence type="ECO:0000256" key="3">
    <source>
        <dbReference type="ARBA" id="ARBA00023163"/>
    </source>
</evidence>
<dbReference type="AlphaFoldDB" id="A0A0M3ANR2"/>
<dbReference type="SMART" id="SM00345">
    <property type="entry name" value="HTH_GNTR"/>
    <property type="match status" value="1"/>
</dbReference>
<comment type="caution">
    <text evidence="5">The sequence shown here is derived from an EMBL/GenBank/DDBJ whole genome shotgun (WGS) entry which is preliminary data.</text>
</comment>
<dbReference type="STRING" id="56193.YP76_14455"/>
<dbReference type="EMBL" id="LBIC01000006">
    <property type="protein sequence ID" value="KKW91578.1"/>
    <property type="molecule type" value="Genomic_DNA"/>
</dbReference>
<dbReference type="Proteomes" id="UP000033874">
    <property type="component" value="Unassembled WGS sequence"/>
</dbReference>
<dbReference type="GO" id="GO:0003700">
    <property type="term" value="F:DNA-binding transcription factor activity"/>
    <property type="evidence" value="ECO:0007669"/>
    <property type="project" value="InterPro"/>
</dbReference>
<dbReference type="PANTHER" id="PTHR43537:SF5">
    <property type="entry name" value="UXU OPERON TRANSCRIPTIONAL REGULATOR"/>
    <property type="match status" value="1"/>
</dbReference>
<proteinExistence type="predicted"/>
<dbReference type="InterPro" id="IPR000524">
    <property type="entry name" value="Tscrpt_reg_HTH_GntR"/>
</dbReference>
<keyword evidence="6" id="KW-1185">Reference proteome</keyword>
<dbReference type="PROSITE" id="PS50949">
    <property type="entry name" value="HTH_GNTR"/>
    <property type="match status" value="1"/>
</dbReference>
<organism evidence="5 6">
    <name type="scientific">Sphingobium chungbukense</name>
    <dbReference type="NCBI Taxonomy" id="56193"/>
    <lineage>
        <taxon>Bacteria</taxon>
        <taxon>Pseudomonadati</taxon>
        <taxon>Pseudomonadota</taxon>
        <taxon>Alphaproteobacteria</taxon>
        <taxon>Sphingomonadales</taxon>
        <taxon>Sphingomonadaceae</taxon>
        <taxon>Sphingobium</taxon>
    </lineage>
</organism>
<keyword evidence="1" id="KW-0805">Transcription regulation</keyword>
<reference evidence="5 6" key="1">
    <citation type="submission" date="2015-04" db="EMBL/GenBank/DDBJ databases">
        <title>Genome sequence of aromatic hydrocarbons-degrading Sphingobium chungbukense DJ77.</title>
        <authorList>
            <person name="Kim Y.-C."/>
            <person name="Chae J.-C."/>
        </authorList>
    </citation>
    <scope>NUCLEOTIDE SEQUENCE [LARGE SCALE GENOMIC DNA]</scope>
    <source>
        <strain evidence="5 6">DJ77</strain>
    </source>
</reference>
<dbReference type="Gene3D" id="1.10.10.10">
    <property type="entry name" value="Winged helix-like DNA-binding domain superfamily/Winged helix DNA-binding domain"/>
    <property type="match status" value="1"/>
</dbReference>
<dbReference type="SMART" id="SM00895">
    <property type="entry name" value="FCD"/>
    <property type="match status" value="1"/>
</dbReference>
<dbReference type="SUPFAM" id="SSF46785">
    <property type="entry name" value="Winged helix' DNA-binding domain"/>
    <property type="match status" value="1"/>
</dbReference>
<sequence>MHRPTHLARKSSADQAIIDLIERNIRDRVWLPGDRLPTERELAETLGASRNTLRRGLKILELEGKITRHVGRGSYVSSDLAMEEGEGPLRPERRSLLTDFIRRASPVEIMEVRSMIEPTAAAMAAVRATREDLNLMERYLAEADLAQELETFEEIDALLHMQIVLSTKNRLLADIYHEINNARIEPAWKELKRRKLTIAQRHRYHADHHAVVQAIMGRDADLAKSLSKSHLREAAKDLFAVQ</sequence>
<dbReference type="Pfam" id="PF00392">
    <property type="entry name" value="GntR"/>
    <property type="match status" value="1"/>
</dbReference>
<evidence type="ECO:0000313" key="6">
    <source>
        <dbReference type="Proteomes" id="UP000033874"/>
    </source>
</evidence>
<dbReference type="Pfam" id="PF07729">
    <property type="entry name" value="FCD"/>
    <property type="match status" value="1"/>
</dbReference>
<gene>
    <name evidence="5" type="ORF">YP76_14455</name>
</gene>
<evidence type="ECO:0000259" key="4">
    <source>
        <dbReference type="PROSITE" id="PS50949"/>
    </source>
</evidence>
<dbReference type="InterPro" id="IPR011711">
    <property type="entry name" value="GntR_C"/>
</dbReference>
<dbReference type="Gene3D" id="1.20.120.530">
    <property type="entry name" value="GntR ligand-binding domain-like"/>
    <property type="match status" value="1"/>
</dbReference>
<dbReference type="CDD" id="cd07377">
    <property type="entry name" value="WHTH_GntR"/>
    <property type="match status" value="1"/>
</dbReference>
<dbReference type="InterPro" id="IPR008920">
    <property type="entry name" value="TF_FadR/GntR_C"/>
</dbReference>
<dbReference type="RefSeq" id="WP_046764305.1">
    <property type="nucleotide sequence ID" value="NZ_LBIC01000006.1"/>
</dbReference>
<evidence type="ECO:0000256" key="1">
    <source>
        <dbReference type="ARBA" id="ARBA00023015"/>
    </source>
</evidence>
<dbReference type="PATRIC" id="fig|56193.3.peg.3020"/>
<dbReference type="InterPro" id="IPR036388">
    <property type="entry name" value="WH-like_DNA-bd_sf"/>
</dbReference>
<dbReference type="GO" id="GO:0003677">
    <property type="term" value="F:DNA binding"/>
    <property type="evidence" value="ECO:0007669"/>
    <property type="project" value="UniProtKB-KW"/>
</dbReference>
<dbReference type="SUPFAM" id="SSF48008">
    <property type="entry name" value="GntR ligand-binding domain-like"/>
    <property type="match status" value="1"/>
</dbReference>
<accession>A0A0M3ANR2</accession>
<keyword evidence="2" id="KW-0238">DNA-binding</keyword>
<keyword evidence="3" id="KW-0804">Transcription</keyword>
<name>A0A0M3ANR2_9SPHN</name>
<evidence type="ECO:0000256" key="2">
    <source>
        <dbReference type="ARBA" id="ARBA00023125"/>
    </source>
</evidence>
<feature type="domain" description="HTH gntR-type" evidence="4">
    <location>
        <begin position="11"/>
        <end position="79"/>
    </location>
</feature>
<protein>
    <recommendedName>
        <fullName evidence="4">HTH gntR-type domain-containing protein</fullName>
    </recommendedName>
</protein>
<dbReference type="PANTHER" id="PTHR43537">
    <property type="entry name" value="TRANSCRIPTIONAL REGULATOR, GNTR FAMILY"/>
    <property type="match status" value="1"/>
</dbReference>